<feature type="region of interest" description="Disordered" evidence="1">
    <location>
        <begin position="107"/>
        <end position="133"/>
    </location>
</feature>
<feature type="non-terminal residue" evidence="2">
    <location>
        <position position="133"/>
    </location>
</feature>
<proteinExistence type="predicted"/>
<evidence type="ECO:0000313" key="2">
    <source>
        <dbReference type="EMBL" id="MQL56655.1"/>
    </source>
</evidence>
<protein>
    <submittedName>
        <fullName evidence="2">DUF3772 domain-containing protein</fullName>
    </submittedName>
</protein>
<organism evidence="2 3">
    <name type="scientific">Acidianus ambivalens</name>
    <name type="common">Desulfurolobus ambivalens</name>
    <dbReference type="NCBI Taxonomy" id="2283"/>
    <lineage>
        <taxon>Archaea</taxon>
        <taxon>Thermoproteota</taxon>
        <taxon>Thermoprotei</taxon>
        <taxon>Sulfolobales</taxon>
        <taxon>Sulfolobaceae</taxon>
        <taxon>Acidianus</taxon>
    </lineage>
</organism>
<dbReference type="AlphaFoldDB" id="A0A6G1T706"/>
<comment type="caution">
    <text evidence="2">The sequence shown here is derived from an EMBL/GenBank/DDBJ whole genome shotgun (WGS) entry which is preliminary data.</text>
</comment>
<dbReference type="EMBL" id="WHYS01000042">
    <property type="protein sequence ID" value="MQL56655.1"/>
    <property type="molecule type" value="Genomic_DNA"/>
</dbReference>
<dbReference type="Proteomes" id="UP000474054">
    <property type="component" value="Unassembled WGS sequence"/>
</dbReference>
<reference evidence="2 3" key="1">
    <citation type="submission" date="2019-10" db="EMBL/GenBank/DDBJ databases">
        <title>Comparative genomics of sulfur disproportionating microorganisms.</title>
        <authorList>
            <person name="Ward L.M."/>
            <person name="Bertran E."/>
            <person name="Johnston D."/>
        </authorList>
    </citation>
    <scope>NUCLEOTIDE SEQUENCE [LARGE SCALE GENOMIC DNA]</scope>
    <source>
        <strain evidence="2 3">DSM 3772</strain>
    </source>
</reference>
<evidence type="ECO:0000313" key="3">
    <source>
        <dbReference type="Proteomes" id="UP000474054"/>
    </source>
</evidence>
<name>A0A6G1T706_ACIAM</name>
<feature type="compositionally biased region" description="Basic and acidic residues" evidence="1">
    <location>
        <begin position="114"/>
        <end position="133"/>
    </location>
</feature>
<gene>
    <name evidence="2" type="ORF">GFB69_13405</name>
</gene>
<accession>A0A6G1T706</accession>
<evidence type="ECO:0000256" key="1">
    <source>
        <dbReference type="SAM" id="MobiDB-lite"/>
    </source>
</evidence>
<sequence>MFKLRSFFALLMLALVAFAPALTLAADDKATAAQEQDAPPKLNAAVELPKMQKILDKIKSQVSVDAGENKLTQLNEMALELSGSADTLGQALLPDRQQLEAQLQVLGPAPKADSGVKETSEVTRKRNALESQK</sequence>